<dbReference type="Proteomes" id="UP001549749">
    <property type="component" value="Unassembled WGS sequence"/>
</dbReference>
<evidence type="ECO:0000313" key="1">
    <source>
        <dbReference type="EMBL" id="MET6997186.1"/>
    </source>
</evidence>
<dbReference type="SUPFAM" id="SSF48452">
    <property type="entry name" value="TPR-like"/>
    <property type="match status" value="1"/>
</dbReference>
<dbReference type="InterPro" id="IPR011990">
    <property type="entry name" value="TPR-like_helical_dom_sf"/>
</dbReference>
<keyword evidence="2" id="KW-1185">Reference proteome</keyword>
<keyword evidence="1" id="KW-0449">Lipoprotein</keyword>
<sequence>MKLSLKNMIAAGQHNYKMVLSVLMICSVVSCTKNFEEYNTNPNSLTDDQTVAILPSAYGPLQQEIFHDYQVAQNLSADAYAGYMMSPNPFAGGINNMTYALIDGWNQAGFNQQYNYVMGPISKIAAAGTRTKAPDLWAVALLIQVEAMHRVTDRFGPIPYTQTGVSITSIPYDDQKTVYETFFKQLDTAANNLQAYIAANPGKTQLAGSDLVYNGDYTQWLKLANSLRLRLAMRIVKADPVMAKKEAETAMSAPGGLLAVPGDDAAVKQSGGRSNDLWIVTEPYMDNRMGASLQSYLTGYKDPRLPVYCSPATDPLFKGKYIGIRIGSNIKSKDDYTTYASLNTTTTFTQTAPQLLMTAAEVWFLKAEAALRGWTGAGDVQANYEKGINTSMQQWGVAAGDYINNATDVPTAYADPKNKANDTTAFSTITIKWEPAATKEKQLERIITQKWLAIFPDGQEAWADFRRTGYPKLFSVVNNKSNDVINTTIQIRRLPFPTSEYNTNGAAVKNALGLLGGADNGGTRLWWDVNKGNF</sequence>
<dbReference type="InterPro" id="IPR024302">
    <property type="entry name" value="SusD-like"/>
</dbReference>
<dbReference type="RefSeq" id="WP_354659825.1">
    <property type="nucleotide sequence ID" value="NZ_JBEXAC010000001.1"/>
</dbReference>
<gene>
    <name evidence="1" type="ORF">ABR189_07385</name>
</gene>
<evidence type="ECO:0000313" key="2">
    <source>
        <dbReference type="Proteomes" id="UP001549749"/>
    </source>
</evidence>
<organism evidence="1 2">
    <name type="scientific">Chitinophaga defluvii</name>
    <dbReference type="NCBI Taxonomy" id="3163343"/>
    <lineage>
        <taxon>Bacteria</taxon>
        <taxon>Pseudomonadati</taxon>
        <taxon>Bacteroidota</taxon>
        <taxon>Chitinophagia</taxon>
        <taxon>Chitinophagales</taxon>
        <taxon>Chitinophagaceae</taxon>
        <taxon>Chitinophaga</taxon>
    </lineage>
</organism>
<name>A0ABV2T2D1_9BACT</name>
<dbReference type="EMBL" id="JBEXAC010000001">
    <property type="protein sequence ID" value="MET6997186.1"/>
    <property type="molecule type" value="Genomic_DNA"/>
</dbReference>
<proteinExistence type="predicted"/>
<comment type="caution">
    <text evidence="1">The sequence shown here is derived from an EMBL/GenBank/DDBJ whole genome shotgun (WGS) entry which is preliminary data.</text>
</comment>
<dbReference type="PROSITE" id="PS51257">
    <property type="entry name" value="PROKAR_LIPOPROTEIN"/>
    <property type="match status" value="1"/>
</dbReference>
<dbReference type="Pfam" id="PF12741">
    <property type="entry name" value="SusD-like"/>
    <property type="match status" value="1"/>
</dbReference>
<accession>A0ABV2T2D1</accession>
<dbReference type="Gene3D" id="1.25.40.390">
    <property type="match status" value="1"/>
</dbReference>
<protein>
    <submittedName>
        <fullName evidence="1">SusD/RagB family nutrient-binding outer membrane lipoprotein</fullName>
    </submittedName>
</protein>
<reference evidence="1 2" key="1">
    <citation type="submission" date="2024-06" db="EMBL/GenBank/DDBJ databases">
        <title>Chitinophaga defluvii sp. nov., isolated from municipal sewage.</title>
        <authorList>
            <person name="Zhang L."/>
        </authorList>
    </citation>
    <scope>NUCLEOTIDE SEQUENCE [LARGE SCALE GENOMIC DNA]</scope>
    <source>
        <strain evidence="1 2">H8</strain>
    </source>
</reference>